<dbReference type="GO" id="GO:0005524">
    <property type="term" value="F:ATP binding"/>
    <property type="evidence" value="ECO:0007669"/>
    <property type="project" value="InterPro"/>
</dbReference>
<feature type="compositionally biased region" description="Basic and acidic residues" evidence="1">
    <location>
        <begin position="743"/>
        <end position="754"/>
    </location>
</feature>
<accession>A0AAD5VDI0</accession>
<dbReference type="PROSITE" id="PS50011">
    <property type="entry name" value="PROTEIN_KINASE_DOM"/>
    <property type="match status" value="1"/>
</dbReference>
<gene>
    <name evidence="3" type="ORF">NLI96_g874</name>
</gene>
<dbReference type="InterPro" id="IPR008266">
    <property type="entry name" value="Tyr_kinase_AS"/>
</dbReference>
<sequence>MQIAYMQTEEWMERFGFTSDLDGLSSPLSCTQQSDVVFFAEHDALRKRYIYRKLITTSKPYLGTLHVMMVTAWNPANGLSTSIMDSKHETKVDLAIFKNPASSTITTAPHWTLSQDEKETSPYRRFDSIARSSWDEIIVPIQVQAQGESFSSTVHDGESSFPEEESEAVLLSGYAHKIFEHQHRNFVFSVLIYGTSVYLIRWDRAGAVATKPFSLLTDLHKLHTFLYRVGKMSRSQQGYDDTIRLANKEEAEEFMGFSTNDPIHHKYLTEARAPHGNVPAAVFRVDLKGYDTLEDLRLIFARPRALGRGVLGRATRGYIAYDMDNKRLVFLKDYWQPVSTSYHSELDTYTKLKQAGVENIATPLGGGRLEHKTITQEYLSEVQGASYDGREHYRFAVLEIGIPLEEYEEPLEMVTAILDAVQAHKQAWDAGVLHRDISCGNILILRDGSDMRGILNDWDMCKHKCTGDGRDNPAFRSGTWLFMSALLLKFPDKPHQLSDDIESFVHVINWLILRFHVNWTTKSHLQGALHPYTEHERTPKADVGGEMKFKELLSGLSPFHAVYNNSPALRSLTQSLAMMCKAHYLSPAVSEILNPKPAEEPSPPSIPDSPDSMAPDEFDDVPREEEPPFLPPPAATAMEPVMNEHKSIVYILLRVYDKLRKTGSNAAGDGKLSDQLLRLSEFELGRAASASDAGILQGSSSIETSNLSGVSTSTASRFSSDRTRHNTRSKRPSSEMEDPEGQENSKKPKESSEKIVEYCGQIEHGGIADDE</sequence>
<dbReference type="Pfam" id="PF17667">
    <property type="entry name" value="Pkinase_fungal"/>
    <property type="match status" value="2"/>
</dbReference>
<reference evidence="3" key="1">
    <citation type="submission" date="2022-07" db="EMBL/GenBank/DDBJ databases">
        <title>Genome Sequence of Physisporinus lineatus.</title>
        <authorList>
            <person name="Buettner E."/>
        </authorList>
    </citation>
    <scope>NUCLEOTIDE SEQUENCE</scope>
    <source>
        <strain evidence="3">VT162</strain>
    </source>
</reference>
<dbReference type="AlphaFoldDB" id="A0AAD5VDI0"/>
<evidence type="ECO:0000313" key="3">
    <source>
        <dbReference type="EMBL" id="KAJ3491198.1"/>
    </source>
</evidence>
<dbReference type="Gene3D" id="1.10.510.10">
    <property type="entry name" value="Transferase(Phosphotransferase) domain 1"/>
    <property type="match status" value="1"/>
</dbReference>
<evidence type="ECO:0000256" key="1">
    <source>
        <dbReference type="SAM" id="MobiDB-lite"/>
    </source>
</evidence>
<proteinExistence type="predicted"/>
<keyword evidence="4" id="KW-1185">Reference proteome</keyword>
<feature type="region of interest" description="Disordered" evidence="1">
    <location>
        <begin position="593"/>
        <end position="638"/>
    </location>
</feature>
<dbReference type="InterPro" id="IPR040976">
    <property type="entry name" value="Pkinase_fungal"/>
</dbReference>
<dbReference type="EMBL" id="JANAWD010000016">
    <property type="protein sequence ID" value="KAJ3491198.1"/>
    <property type="molecule type" value="Genomic_DNA"/>
</dbReference>
<feature type="compositionally biased region" description="Polar residues" evidence="1">
    <location>
        <begin position="703"/>
        <end position="718"/>
    </location>
</feature>
<protein>
    <recommendedName>
        <fullName evidence="2">Protein kinase domain-containing protein</fullName>
    </recommendedName>
</protein>
<dbReference type="SUPFAM" id="SSF56112">
    <property type="entry name" value="Protein kinase-like (PK-like)"/>
    <property type="match status" value="1"/>
</dbReference>
<dbReference type="Proteomes" id="UP001212997">
    <property type="component" value="Unassembled WGS sequence"/>
</dbReference>
<dbReference type="InterPro" id="IPR000719">
    <property type="entry name" value="Prot_kinase_dom"/>
</dbReference>
<name>A0AAD5VDI0_9APHY</name>
<dbReference type="InterPro" id="IPR011009">
    <property type="entry name" value="Kinase-like_dom_sf"/>
</dbReference>
<dbReference type="PROSITE" id="PS00109">
    <property type="entry name" value="PROTEIN_KINASE_TYR"/>
    <property type="match status" value="1"/>
</dbReference>
<comment type="caution">
    <text evidence="3">The sequence shown here is derived from an EMBL/GenBank/DDBJ whole genome shotgun (WGS) entry which is preliminary data.</text>
</comment>
<dbReference type="GO" id="GO:0004672">
    <property type="term" value="F:protein kinase activity"/>
    <property type="evidence" value="ECO:0007669"/>
    <property type="project" value="InterPro"/>
</dbReference>
<organism evidence="3 4">
    <name type="scientific">Meripilus lineatus</name>
    <dbReference type="NCBI Taxonomy" id="2056292"/>
    <lineage>
        <taxon>Eukaryota</taxon>
        <taxon>Fungi</taxon>
        <taxon>Dikarya</taxon>
        <taxon>Basidiomycota</taxon>
        <taxon>Agaricomycotina</taxon>
        <taxon>Agaricomycetes</taxon>
        <taxon>Polyporales</taxon>
        <taxon>Meripilaceae</taxon>
        <taxon>Meripilus</taxon>
    </lineage>
</organism>
<evidence type="ECO:0000259" key="2">
    <source>
        <dbReference type="PROSITE" id="PS50011"/>
    </source>
</evidence>
<dbReference type="PANTHER" id="PTHR38248:SF2">
    <property type="entry name" value="FUNK1 11"/>
    <property type="match status" value="1"/>
</dbReference>
<feature type="region of interest" description="Disordered" evidence="1">
    <location>
        <begin position="703"/>
        <end position="754"/>
    </location>
</feature>
<dbReference type="PANTHER" id="PTHR38248">
    <property type="entry name" value="FUNK1 6"/>
    <property type="match status" value="1"/>
</dbReference>
<evidence type="ECO:0000313" key="4">
    <source>
        <dbReference type="Proteomes" id="UP001212997"/>
    </source>
</evidence>
<feature type="domain" description="Protein kinase" evidence="2">
    <location>
        <begin position="300"/>
        <end position="630"/>
    </location>
</feature>